<dbReference type="GO" id="GO:0031469">
    <property type="term" value="C:bacterial microcompartment"/>
    <property type="evidence" value="ECO:0007669"/>
    <property type="project" value="UniProtKB-SubCell"/>
</dbReference>
<evidence type="ECO:0000256" key="1">
    <source>
        <dbReference type="ARBA" id="ARBA00024322"/>
    </source>
</evidence>
<dbReference type="PROSITE" id="PS51930">
    <property type="entry name" value="BMC_2"/>
    <property type="match status" value="1"/>
</dbReference>
<evidence type="ECO:0000259" key="5">
    <source>
        <dbReference type="PROSITE" id="PS51931"/>
    </source>
</evidence>
<dbReference type="SUPFAM" id="SSF143414">
    <property type="entry name" value="CcmK-like"/>
    <property type="match status" value="1"/>
</dbReference>
<dbReference type="HOGENOM" id="CLU_064903_5_1_10"/>
<comment type="subcellular location">
    <subcellularLocation>
        <location evidence="1">Bacterial microcompartment</location>
    </subcellularLocation>
</comment>
<name>I6ZW97_MELRP</name>
<evidence type="ECO:0000313" key="7">
    <source>
        <dbReference type="Proteomes" id="UP000009011"/>
    </source>
</evidence>
<keyword evidence="2" id="KW-1283">Bacterial microcompartment</keyword>
<dbReference type="SMART" id="SM00877">
    <property type="entry name" value="BMC"/>
    <property type="match status" value="1"/>
</dbReference>
<dbReference type="CDD" id="cd07045">
    <property type="entry name" value="BMC_CcmK_like"/>
    <property type="match status" value="1"/>
</dbReference>
<dbReference type="AlphaFoldDB" id="I6ZW97"/>
<sequence length="99" mass="10514">MKENKMAIKNAIGILETKGFAPLVLGADTAVKAANVDVVEWRQVGSGYVSFVIEGDVAAVRAAIDAATDAASRIGEVISQLVIPRPVDELDESFNRKSK</sequence>
<gene>
    <name evidence="6" type="ordered locus">MROS_0099</name>
</gene>
<keyword evidence="7" id="KW-1185">Reference proteome</keyword>
<dbReference type="Gene3D" id="3.30.70.1710">
    <property type="match status" value="1"/>
</dbReference>
<dbReference type="InterPro" id="IPR044872">
    <property type="entry name" value="CcmK/CsoS1_BMC"/>
</dbReference>
<dbReference type="PANTHER" id="PTHR33941:SF11">
    <property type="entry name" value="BACTERIAL MICROCOMPARTMENT SHELL PROTEIN PDUJ"/>
    <property type="match status" value="1"/>
</dbReference>
<dbReference type="InterPro" id="IPR050575">
    <property type="entry name" value="BMC_shell"/>
</dbReference>
<dbReference type="KEGG" id="mro:MROS_0099"/>
<reference evidence="6 7" key="1">
    <citation type="journal article" date="2013" name="PLoS ONE">
        <title>Genomic analysis of Melioribacter roseus, facultatively anaerobic organotrophic bacterium representing a novel deep lineage within Bacteriodetes/Chlorobi group.</title>
        <authorList>
            <person name="Kadnikov V.V."/>
            <person name="Mardanov A.V."/>
            <person name="Podosokorskaya O.A."/>
            <person name="Gavrilov S.N."/>
            <person name="Kublanov I.V."/>
            <person name="Beletsky A.V."/>
            <person name="Bonch-Osmolovskaya E.A."/>
            <person name="Ravin N.V."/>
        </authorList>
    </citation>
    <scope>NUCLEOTIDE SEQUENCE [LARGE SCALE GENOMIC DNA]</scope>
    <source>
        <strain evidence="7">JCM 17771 / P3M-2</strain>
    </source>
</reference>
<evidence type="ECO:0000256" key="2">
    <source>
        <dbReference type="ARBA" id="ARBA00024446"/>
    </source>
</evidence>
<comment type="similarity">
    <text evidence="3">Belongs to the bacterial microcompartments protein family.</text>
</comment>
<dbReference type="InterPro" id="IPR044870">
    <property type="entry name" value="BMC_CP"/>
</dbReference>
<dbReference type="PROSITE" id="PS51931">
    <property type="entry name" value="BMC_CP"/>
    <property type="match status" value="1"/>
</dbReference>
<dbReference type="eggNOG" id="COG4577">
    <property type="taxonomic scope" value="Bacteria"/>
</dbReference>
<proteinExistence type="inferred from homology"/>
<dbReference type="EMBL" id="CP003557">
    <property type="protein sequence ID" value="AFN73343.1"/>
    <property type="molecule type" value="Genomic_DNA"/>
</dbReference>
<evidence type="ECO:0000313" key="6">
    <source>
        <dbReference type="EMBL" id="AFN73343.1"/>
    </source>
</evidence>
<dbReference type="PANTHER" id="PTHR33941">
    <property type="entry name" value="PROPANEDIOL UTILIZATION PROTEIN PDUA"/>
    <property type="match status" value="1"/>
</dbReference>
<accession>I6ZW97</accession>
<evidence type="ECO:0000259" key="4">
    <source>
        <dbReference type="PROSITE" id="PS51930"/>
    </source>
</evidence>
<dbReference type="Pfam" id="PF00936">
    <property type="entry name" value="BMC"/>
    <property type="match status" value="1"/>
</dbReference>
<protein>
    <submittedName>
        <fullName evidence="6">Putative ethanolamine utilization protein (EutM)</fullName>
    </submittedName>
</protein>
<organism evidence="6 7">
    <name type="scientific">Melioribacter roseus (strain DSM 23840 / JCM 17771 / VKM B-2668 / P3M-2)</name>
    <dbReference type="NCBI Taxonomy" id="1191523"/>
    <lineage>
        <taxon>Bacteria</taxon>
        <taxon>Pseudomonadati</taxon>
        <taxon>Ignavibacteriota</taxon>
        <taxon>Ignavibacteria</taxon>
        <taxon>Ignavibacteriales</taxon>
        <taxon>Melioribacteraceae</taxon>
        <taxon>Melioribacter</taxon>
    </lineage>
</organism>
<dbReference type="STRING" id="1191523.MROS_0099"/>
<feature type="domain" description="BMC circularly permuted" evidence="5">
    <location>
        <begin position="1"/>
        <end position="77"/>
    </location>
</feature>
<evidence type="ECO:0000256" key="3">
    <source>
        <dbReference type="PROSITE-ProRule" id="PRU01278"/>
    </source>
</evidence>
<dbReference type="InterPro" id="IPR037233">
    <property type="entry name" value="CcmK-like_sf"/>
</dbReference>
<feature type="domain" description="BMC" evidence="4">
    <location>
        <begin position="11"/>
        <end position="95"/>
    </location>
</feature>
<dbReference type="Proteomes" id="UP000009011">
    <property type="component" value="Chromosome"/>
</dbReference>
<dbReference type="InterPro" id="IPR000249">
    <property type="entry name" value="BMC_dom"/>
</dbReference>